<dbReference type="OMA" id="SERERCF"/>
<dbReference type="InterPro" id="IPR056884">
    <property type="entry name" value="NPHP3-like_N"/>
</dbReference>
<dbReference type="Proteomes" id="UP000053558">
    <property type="component" value="Unassembled WGS sequence"/>
</dbReference>
<dbReference type="InterPro" id="IPR027417">
    <property type="entry name" value="P-loop_NTPase"/>
</dbReference>
<keyword evidence="4" id="KW-1185">Reference proteome</keyword>
<dbReference type="Pfam" id="PF24883">
    <property type="entry name" value="NPHP3_N"/>
    <property type="match status" value="1"/>
</dbReference>
<dbReference type="Gene3D" id="3.40.50.300">
    <property type="entry name" value="P-loop containing nucleotide triphosphate hydrolases"/>
    <property type="match status" value="1"/>
</dbReference>
<protein>
    <recommendedName>
        <fullName evidence="2">Nephrocystin 3-like N-terminal domain-containing protein</fullName>
    </recommendedName>
</protein>
<evidence type="ECO:0000256" key="1">
    <source>
        <dbReference type="ARBA" id="ARBA00022737"/>
    </source>
</evidence>
<keyword evidence="1" id="KW-0677">Repeat</keyword>
<evidence type="ECO:0000259" key="2">
    <source>
        <dbReference type="Pfam" id="PF24883"/>
    </source>
</evidence>
<proteinExistence type="predicted"/>
<dbReference type="KEGG" id="cput:CONPUDRAFT_166806"/>
<dbReference type="SUPFAM" id="SSF52540">
    <property type="entry name" value="P-loop containing nucleoside triphosphate hydrolases"/>
    <property type="match status" value="1"/>
</dbReference>
<dbReference type="PANTHER" id="PTHR10039">
    <property type="entry name" value="AMELOGENIN"/>
    <property type="match status" value="1"/>
</dbReference>
<organism evidence="3 4">
    <name type="scientific">Coniophora puteana (strain RWD-64-598)</name>
    <name type="common">Brown rot fungus</name>
    <dbReference type="NCBI Taxonomy" id="741705"/>
    <lineage>
        <taxon>Eukaryota</taxon>
        <taxon>Fungi</taxon>
        <taxon>Dikarya</taxon>
        <taxon>Basidiomycota</taxon>
        <taxon>Agaricomycotina</taxon>
        <taxon>Agaricomycetes</taxon>
        <taxon>Agaricomycetidae</taxon>
        <taxon>Boletales</taxon>
        <taxon>Coniophorineae</taxon>
        <taxon>Coniophoraceae</taxon>
        <taxon>Coniophora</taxon>
    </lineage>
</organism>
<sequence>MSNPSHEEAWKKLGEACVLSAMFDSPERQSFSQCLPGTRIDLLRTLRQTIREENRRIIWLSGESGSGKSAVAYTLAEQCRADNLGWKPNATRGPEIFQHPQAPPPDNLRRMQVAATFFFSRRDPIRSTTERFIPTISYQLGLLHPHAKNAITKAIVDDSTLLKSERSRYDQFLQLVLAPLRALRNIWKEDPRTMIMIVDALDEVINSGHDSVRELVDFFLRALQQKDISNFHIVITSRLYTYIQNAMCSSPLVLTLTIENFVVHQDIKLFLQTSLDEIRNIPFSSLPQSWPSDDTFQLFVEQVSRSFIVAVTAIRLLKQKLSSEMKDFLDALSQTQQMTTIDELYRHVISISDHASEGASLLTLIVSLSQPLPVDAISSLVQYDARPFLDSIAAIVSAPLTHPVTTYHTSLRDFFGDKTRSQQFYRNPSQTHLYLACACLRLMVRTLVTDICNLGDPSLVHTEIDGFYEKRDKAISPALAYAVTHLIDHLREATPDSTLRGLLVSFVKENLLHWIEVVSLLGVIRIFSPLREVAEVISTWELSPEQNIINTLFYDTYRLVHHFSDPISDSALHVYHTALPLCPLETKLREVYKAYLSTSNTIAVEGLDRHWGSEVQSINIPGPGKSVECISSDGRLAAEYSRDDLTSAYTFIELWDIHTITMVAA</sequence>
<dbReference type="AlphaFoldDB" id="A0A5M3MIM3"/>
<dbReference type="OrthoDB" id="3267051at2759"/>
<gene>
    <name evidence="3" type="ORF">CONPUDRAFT_166806</name>
</gene>
<dbReference type="PANTHER" id="PTHR10039:SF5">
    <property type="entry name" value="NACHT DOMAIN-CONTAINING PROTEIN"/>
    <property type="match status" value="1"/>
</dbReference>
<comment type="caution">
    <text evidence="3">The sequence shown here is derived from an EMBL/GenBank/DDBJ whole genome shotgun (WGS) entry which is preliminary data.</text>
</comment>
<reference evidence="4" key="1">
    <citation type="journal article" date="2012" name="Science">
        <title>The Paleozoic origin of enzymatic lignin decomposition reconstructed from 31 fungal genomes.</title>
        <authorList>
            <person name="Floudas D."/>
            <person name="Binder M."/>
            <person name="Riley R."/>
            <person name="Barry K."/>
            <person name="Blanchette R.A."/>
            <person name="Henrissat B."/>
            <person name="Martinez A.T."/>
            <person name="Otillar R."/>
            <person name="Spatafora J.W."/>
            <person name="Yadav J.S."/>
            <person name="Aerts A."/>
            <person name="Benoit I."/>
            <person name="Boyd A."/>
            <person name="Carlson A."/>
            <person name="Copeland A."/>
            <person name="Coutinho P.M."/>
            <person name="de Vries R.P."/>
            <person name="Ferreira P."/>
            <person name="Findley K."/>
            <person name="Foster B."/>
            <person name="Gaskell J."/>
            <person name="Glotzer D."/>
            <person name="Gorecki P."/>
            <person name="Heitman J."/>
            <person name="Hesse C."/>
            <person name="Hori C."/>
            <person name="Igarashi K."/>
            <person name="Jurgens J.A."/>
            <person name="Kallen N."/>
            <person name="Kersten P."/>
            <person name="Kohler A."/>
            <person name="Kuees U."/>
            <person name="Kumar T.K.A."/>
            <person name="Kuo A."/>
            <person name="LaButti K."/>
            <person name="Larrondo L.F."/>
            <person name="Lindquist E."/>
            <person name="Ling A."/>
            <person name="Lombard V."/>
            <person name="Lucas S."/>
            <person name="Lundell T."/>
            <person name="Martin R."/>
            <person name="McLaughlin D.J."/>
            <person name="Morgenstern I."/>
            <person name="Morin E."/>
            <person name="Murat C."/>
            <person name="Nagy L.G."/>
            <person name="Nolan M."/>
            <person name="Ohm R.A."/>
            <person name="Patyshakuliyeva A."/>
            <person name="Rokas A."/>
            <person name="Ruiz-Duenas F.J."/>
            <person name="Sabat G."/>
            <person name="Salamov A."/>
            <person name="Samejima M."/>
            <person name="Schmutz J."/>
            <person name="Slot J.C."/>
            <person name="St John F."/>
            <person name="Stenlid J."/>
            <person name="Sun H."/>
            <person name="Sun S."/>
            <person name="Syed K."/>
            <person name="Tsang A."/>
            <person name="Wiebenga A."/>
            <person name="Young D."/>
            <person name="Pisabarro A."/>
            <person name="Eastwood D.C."/>
            <person name="Martin F."/>
            <person name="Cullen D."/>
            <person name="Grigoriev I.V."/>
            <person name="Hibbett D.S."/>
        </authorList>
    </citation>
    <scope>NUCLEOTIDE SEQUENCE [LARGE SCALE GENOMIC DNA]</scope>
    <source>
        <strain evidence="4">RWD-64-598 SS2</strain>
    </source>
</reference>
<evidence type="ECO:0000313" key="3">
    <source>
        <dbReference type="EMBL" id="EIW78953.1"/>
    </source>
</evidence>
<name>A0A5M3MIM3_CONPW</name>
<accession>A0A5M3MIM3</accession>
<dbReference type="EMBL" id="JH711581">
    <property type="protein sequence ID" value="EIW78953.1"/>
    <property type="molecule type" value="Genomic_DNA"/>
</dbReference>
<evidence type="ECO:0000313" key="4">
    <source>
        <dbReference type="Proteomes" id="UP000053558"/>
    </source>
</evidence>
<dbReference type="GeneID" id="19205647"/>
<feature type="domain" description="Nephrocystin 3-like N-terminal" evidence="2">
    <location>
        <begin position="49"/>
        <end position="238"/>
    </location>
</feature>
<dbReference type="RefSeq" id="XP_007770701.1">
    <property type="nucleotide sequence ID" value="XM_007772511.1"/>
</dbReference>